<dbReference type="RefSeq" id="WP_118141326.1">
    <property type="nucleotide sequence ID" value="NZ_JAQEAK010000021.1"/>
</dbReference>
<evidence type="ECO:0000313" key="3">
    <source>
        <dbReference type="EMBL" id="RHH85336.1"/>
    </source>
</evidence>
<comment type="caution">
    <text evidence="3">The sequence shown here is derived from an EMBL/GenBank/DDBJ whole genome shotgun (WGS) entry which is preliminary data.</text>
</comment>
<protein>
    <submittedName>
        <fullName evidence="3">Uncharacterized protein</fullName>
    </submittedName>
</protein>
<evidence type="ECO:0000313" key="4">
    <source>
        <dbReference type="Proteomes" id="UP000284548"/>
    </source>
</evidence>
<gene>
    <name evidence="3" type="ORF">DW192_00990</name>
    <name evidence="2" type="ORF">DW916_07050</name>
    <name evidence="1" type="ORF">DWV60_13310</name>
</gene>
<dbReference type="Proteomes" id="UP000286077">
    <property type="component" value="Unassembled WGS sequence"/>
</dbReference>
<dbReference type="EMBL" id="QRKB01000001">
    <property type="protein sequence ID" value="RHH85336.1"/>
    <property type="molecule type" value="Genomic_DNA"/>
</dbReference>
<sequence length="113" mass="13525">MRIRIVKYVCADGVERGILEYRNHWWEKWEPLHQEGKLAYVSYMGTKPYKSLQEECFDVLGLNEEQIKVREQMSRYILDAEEVYIGARIGNEYRIGYDVDNDESLETLRNLEE</sequence>
<evidence type="ECO:0000313" key="5">
    <source>
        <dbReference type="Proteomes" id="UP000284990"/>
    </source>
</evidence>
<dbReference type="EMBL" id="QSAQ01000039">
    <property type="protein sequence ID" value="RGW65463.1"/>
    <property type="molecule type" value="Genomic_DNA"/>
</dbReference>
<dbReference type="Proteomes" id="UP000284990">
    <property type="component" value="Unassembled WGS sequence"/>
</dbReference>
<accession>A0A3R6IBM1</accession>
<evidence type="ECO:0000313" key="6">
    <source>
        <dbReference type="Proteomes" id="UP000286077"/>
    </source>
</evidence>
<proteinExistence type="predicted"/>
<evidence type="ECO:0000313" key="2">
    <source>
        <dbReference type="EMBL" id="RHA86935.1"/>
    </source>
</evidence>
<dbReference type="AlphaFoldDB" id="A0A3R6IBM1"/>
<reference evidence="4 5" key="1">
    <citation type="submission" date="2018-08" db="EMBL/GenBank/DDBJ databases">
        <title>A genome reference for cultivated species of the human gut microbiota.</title>
        <authorList>
            <person name="Zou Y."/>
            <person name="Xue W."/>
            <person name="Luo G."/>
        </authorList>
    </citation>
    <scope>NUCLEOTIDE SEQUENCE [LARGE SCALE GENOMIC DNA]</scope>
    <source>
        <strain evidence="1 6">AF11-14</strain>
        <strain evidence="3 4">AM16-54</strain>
        <strain evidence="2 5">AM42-23AC</strain>
    </source>
</reference>
<dbReference type="EMBL" id="QSFW01000013">
    <property type="protein sequence ID" value="RHA86935.1"/>
    <property type="molecule type" value="Genomic_DNA"/>
</dbReference>
<name>A0A3R6IBM1_9BACT</name>
<evidence type="ECO:0000313" key="1">
    <source>
        <dbReference type="EMBL" id="RGW65463.1"/>
    </source>
</evidence>
<dbReference type="Proteomes" id="UP000284548">
    <property type="component" value="Unassembled WGS sequence"/>
</dbReference>
<organism evidence="3 4">
    <name type="scientific">Segatella copri</name>
    <dbReference type="NCBI Taxonomy" id="165179"/>
    <lineage>
        <taxon>Bacteria</taxon>
        <taxon>Pseudomonadati</taxon>
        <taxon>Bacteroidota</taxon>
        <taxon>Bacteroidia</taxon>
        <taxon>Bacteroidales</taxon>
        <taxon>Prevotellaceae</taxon>
        <taxon>Segatella</taxon>
    </lineage>
</organism>